<sequence>MNAPDPATSPSLPEFLYHPDPVATGSVVPSDTMCACCGQSRGYVYTGPVYAVADLHHALCPWCIADGSAAERYEAQFTEIDGSVPTDVVIAVEQRTPGFAGWQQERWLTHCGDAAVFLGRAGARELKSYPDAQQLLEADFGETFLSALDAEGQPTAYLFRCRHCVRYLAYADCT</sequence>
<dbReference type="AlphaFoldDB" id="A0A1V2TKC1"/>
<dbReference type="Pfam" id="PF03691">
    <property type="entry name" value="UPF0167"/>
    <property type="match status" value="1"/>
</dbReference>
<protein>
    <recommendedName>
        <fullName evidence="4">CbrC family protein</fullName>
    </recommendedName>
</protein>
<name>A0A1V2TKC1_9NOCA</name>
<gene>
    <name evidence="2" type="ORF">B0T46_05870</name>
</gene>
<evidence type="ECO:0000256" key="1">
    <source>
        <dbReference type="ARBA" id="ARBA00008525"/>
    </source>
</evidence>
<proteinExistence type="inferred from homology"/>
<comment type="similarity">
    <text evidence="1">Belongs to the UPF0167 family.</text>
</comment>
<keyword evidence="3" id="KW-1185">Reference proteome</keyword>
<dbReference type="RefSeq" id="WP_077115414.1">
    <property type="nucleotide sequence ID" value="NZ_LOKT01000014.1"/>
</dbReference>
<dbReference type="EMBL" id="MUMY01000003">
    <property type="protein sequence ID" value="ONM49903.1"/>
    <property type="molecule type" value="Genomic_DNA"/>
</dbReference>
<organism evidence="2 3">
    <name type="scientific">Nocardia donostiensis</name>
    <dbReference type="NCBI Taxonomy" id="1538463"/>
    <lineage>
        <taxon>Bacteria</taxon>
        <taxon>Bacillati</taxon>
        <taxon>Actinomycetota</taxon>
        <taxon>Actinomycetes</taxon>
        <taxon>Mycobacteriales</taxon>
        <taxon>Nocardiaceae</taxon>
        <taxon>Nocardia</taxon>
    </lineage>
</organism>
<evidence type="ECO:0000313" key="2">
    <source>
        <dbReference type="EMBL" id="ONM49903.1"/>
    </source>
</evidence>
<accession>A0A1V2TKC1</accession>
<evidence type="ECO:0000313" key="3">
    <source>
        <dbReference type="Proteomes" id="UP000188836"/>
    </source>
</evidence>
<dbReference type="Proteomes" id="UP000188836">
    <property type="component" value="Unassembled WGS sequence"/>
</dbReference>
<reference evidence="2 3" key="1">
    <citation type="journal article" date="2016" name="Antonie Van Leeuwenhoek">
        <title>Nocardia donostiensis sp. nov., isolated from human respiratory specimens.</title>
        <authorList>
            <person name="Ercibengoa M."/>
            <person name="Bell M."/>
            <person name="Marimon J.M."/>
            <person name="Humrighouse B."/>
            <person name="Klenk H.P."/>
            <person name="Potter G."/>
            <person name="Perez-Trallero E."/>
        </authorList>
    </citation>
    <scope>NUCLEOTIDE SEQUENCE [LARGE SCALE GENOMIC DNA]</scope>
    <source>
        <strain evidence="2 3">X1655</strain>
    </source>
</reference>
<evidence type="ECO:0008006" key="4">
    <source>
        <dbReference type="Google" id="ProtNLM"/>
    </source>
</evidence>
<dbReference type="OrthoDB" id="7065534at2"/>
<dbReference type="InterPro" id="IPR005363">
    <property type="entry name" value="UPF0167"/>
</dbReference>
<comment type="caution">
    <text evidence="2">The sequence shown here is derived from an EMBL/GenBank/DDBJ whole genome shotgun (WGS) entry which is preliminary data.</text>
</comment>